<dbReference type="PRINTS" id="PR00061">
    <property type="entry name" value="RIBOSOMALL19"/>
</dbReference>
<evidence type="ECO:0000313" key="7">
    <source>
        <dbReference type="EMBL" id="QAR34127.1"/>
    </source>
</evidence>
<dbReference type="Pfam" id="PF01245">
    <property type="entry name" value="Ribosomal_L19"/>
    <property type="match status" value="1"/>
</dbReference>
<evidence type="ECO:0000256" key="2">
    <source>
        <dbReference type="ARBA" id="ARBA00022980"/>
    </source>
</evidence>
<dbReference type="Proteomes" id="UP000287502">
    <property type="component" value="Chromosome"/>
</dbReference>
<evidence type="ECO:0000313" key="8">
    <source>
        <dbReference type="Proteomes" id="UP000287502"/>
    </source>
</evidence>
<dbReference type="FunFam" id="2.30.30.790:FF:000001">
    <property type="entry name" value="50S ribosomal protein L19"/>
    <property type="match status" value="1"/>
</dbReference>
<dbReference type="PANTHER" id="PTHR15680">
    <property type="entry name" value="RIBOSOMAL PROTEIN L19"/>
    <property type="match status" value="1"/>
</dbReference>
<dbReference type="PANTHER" id="PTHR15680:SF9">
    <property type="entry name" value="LARGE RIBOSOMAL SUBUNIT PROTEIN BL19M"/>
    <property type="match status" value="1"/>
</dbReference>
<dbReference type="RefSeq" id="WP_128467432.1">
    <property type="nucleotide sequence ID" value="NZ_CP035108.1"/>
</dbReference>
<evidence type="ECO:0000256" key="3">
    <source>
        <dbReference type="ARBA" id="ARBA00023274"/>
    </source>
</evidence>
<dbReference type="HAMAP" id="MF_00402">
    <property type="entry name" value="Ribosomal_bL19"/>
    <property type="match status" value="1"/>
</dbReference>
<keyword evidence="3 5" id="KW-0687">Ribonucleoprotein</keyword>
<gene>
    <name evidence="5" type="primary">rplS</name>
    <name evidence="7" type="ORF">EP073_12145</name>
</gene>
<accession>A0A410K115</accession>
<dbReference type="GO" id="GO:0003735">
    <property type="term" value="F:structural constituent of ribosome"/>
    <property type="evidence" value="ECO:0007669"/>
    <property type="project" value="InterPro"/>
</dbReference>
<dbReference type="InterPro" id="IPR038657">
    <property type="entry name" value="Ribosomal_bL19_sf"/>
</dbReference>
<evidence type="ECO:0000256" key="5">
    <source>
        <dbReference type="HAMAP-Rule" id="MF_00402"/>
    </source>
</evidence>
<keyword evidence="2 5" id="KW-0689">Ribosomal protein</keyword>
<sequence>MKNKLIASIEAEQMKKELPSFRAGDTVKVNFRIVEGNKERVQPYEGLVIRIHRNGASSTFTVRKMVGDIGVERIFPFYSPRIESVEVKRAGKVRQARLYYMRNLKGKAARIKERRKGF</sequence>
<reference evidence="7 8" key="1">
    <citation type="submission" date="2019-01" db="EMBL/GenBank/DDBJ databases">
        <title>Geovibrio thiophilus DSM 11263, complete genome.</title>
        <authorList>
            <person name="Spring S."/>
            <person name="Bunk B."/>
            <person name="Sproer C."/>
        </authorList>
    </citation>
    <scope>NUCLEOTIDE SEQUENCE [LARGE SCALE GENOMIC DNA]</scope>
    <source>
        <strain evidence="7 8">DSM 11263</strain>
    </source>
</reference>
<dbReference type="NCBIfam" id="TIGR01024">
    <property type="entry name" value="rplS_bact"/>
    <property type="match status" value="1"/>
</dbReference>
<dbReference type="OrthoDB" id="9803541at2"/>
<dbReference type="GO" id="GO:0006412">
    <property type="term" value="P:translation"/>
    <property type="evidence" value="ECO:0007669"/>
    <property type="project" value="UniProtKB-UniRule"/>
</dbReference>
<evidence type="ECO:0000256" key="4">
    <source>
        <dbReference type="ARBA" id="ARBA00035171"/>
    </source>
</evidence>
<evidence type="ECO:0000256" key="6">
    <source>
        <dbReference type="RuleBase" id="RU000559"/>
    </source>
</evidence>
<evidence type="ECO:0000256" key="1">
    <source>
        <dbReference type="ARBA" id="ARBA00005781"/>
    </source>
</evidence>
<dbReference type="PROSITE" id="PS01015">
    <property type="entry name" value="RIBOSOMAL_L19"/>
    <property type="match status" value="1"/>
</dbReference>
<dbReference type="SUPFAM" id="SSF50104">
    <property type="entry name" value="Translation proteins SH3-like domain"/>
    <property type="match status" value="1"/>
</dbReference>
<dbReference type="GO" id="GO:0022625">
    <property type="term" value="C:cytosolic large ribosomal subunit"/>
    <property type="evidence" value="ECO:0007669"/>
    <property type="project" value="TreeGrafter"/>
</dbReference>
<dbReference type="EMBL" id="CP035108">
    <property type="protein sequence ID" value="QAR34127.1"/>
    <property type="molecule type" value="Genomic_DNA"/>
</dbReference>
<dbReference type="InterPro" id="IPR008991">
    <property type="entry name" value="Translation_prot_SH3-like_sf"/>
</dbReference>
<dbReference type="InterPro" id="IPR001857">
    <property type="entry name" value="Ribosomal_bL19"/>
</dbReference>
<dbReference type="InterPro" id="IPR018257">
    <property type="entry name" value="Ribosomal_bL19_CS"/>
</dbReference>
<comment type="similarity">
    <text evidence="1 5 6">Belongs to the bacterial ribosomal protein bL19 family.</text>
</comment>
<comment type="function">
    <text evidence="5 6">This protein is located at the 30S-50S ribosomal subunit interface and may play a role in the structure and function of the aminoacyl-tRNA binding site.</text>
</comment>
<dbReference type="Gene3D" id="2.30.30.790">
    <property type="match status" value="1"/>
</dbReference>
<name>A0A410K115_9BACT</name>
<organism evidence="7 8">
    <name type="scientific">Geovibrio thiophilus</name>
    <dbReference type="NCBI Taxonomy" id="139438"/>
    <lineage>
        <taxon>Bacteria</taxon>
        <taxon>Pseudomonadati</taxon>
        <taxon>Deferribacterota</taxon>
        <taxon>Deferribacteres</taxon>
        <taxon>Deferribacterales</taxon>
        <taxon>Geovibrionaceae</taxon>
        <taxon>Geovibrio</taxon>
    </lineage>
</organism>
<keyword evidence="8" id="KW-1185">Reference proteome</keyword>
<dbReference type="KEGG" id="gtl:EP073_12145"/>
<proteinExistence type="inferred from homology"/>
<dbReference type="AlphaFoldDB" id="A0A410K115"/>
<protein>
    <recommendedName>
        <fullName evidence="4 5">Large ribosomal subunit protein bL19</fullName>
    </recommendedName>
</protein>
<dbReference type="PIRSF" id="PIRSF002191">
    <property type="entry name" value="Ribosomal_L19"/>
    <property type="match status" value="1"/>
</dbReference>